<feature type="chain" id="PRO_5028039712" evidence="1">
    <location>
        <begin position="18"/>
        <end position="163"/>
    </location>
</feature>
<keyword evidence="1" id="KW-0732">Signal</keyword>
<reference evidence="2" key="1">
    <citation type="journal article" date="2013" name="J. Plant Res.">
        <title>Effect of fungi and light on seed germination of three Opuntia species from semiarid lands of central Mexico.</title>
        <authorList>
            <person name="Delgado-Sanchez P."/>
            <person name="Jimenez-Bremont J.F."/>
            <person name="Guerrero-Gonzalez Mde L."/>
            <person name="Flores J."/>
        </authorList>
    </citation>
    <scope>NUCLEOTIDE SEQUENCE</scope>
    <source>
        <tissue evidence="2">Cladode</tissue>
    </source>
</reference>
<sequence length="163" mass="18338">MEMLMAWLLNWPYCATAECGQLKWTHSTGDGRIDKNKMTDQSTNYRLSHLPLKSWFTITTVCRLLCLCSLCKSSSSNSRLFKLQLPSLGGFGGFSASFLGGDALLLSFLRRHPATEACRGALSHCFSLSSPSSCAPRSSQLPIEKFRSKFEFILYAIFWEIYL</sequence>
<organism evidence="2">
    <name type="scientific">Opuntia streptacantha</name>
    <name type="common">Prickly pear cactus</name>
    <name type="synonym">Opuntia cardona</name>
    <dbReference type="NCBI Taxonomy" id="393608"/>
    <lineage>
        <taxon>Eukaryota</taxon>
        <taxon>Viridiplantae</taxon>
        <taxon>Streptophyta</taxon>
        <taxon>Embryophyta</taxon>
        <taxon>Tracheophyta</taxon>
        <taxon>Spermatophyta</taxon>
        <taxon>Magnoliopsida</taxon>
        <taxon>eudicotyledons</taxon>
        <taxon>Gunneridae</taxon>
        <taxon>Pentapetalae</taxon>
        <taxon>Caryophyllales</taxon>
        <taxon>Cactineae</taxon>
        <taxon>Cactaceae</taxon>
        <taxon>Opuntioideae</taxon>
        <taxon>Opuntia</taxon>
    </lineage>
</organism>
<evidence type="ECO:0000313" key="2">
    <source>
        <dbReference type="EMBL" id="MBA4615053.1"/>
    </source>
</evidence>
<accession>A0A7C8YD02</accession>
<protein>
    <submittedName>
        <fullName evidence="2">Uncharacterized protein</fullName>
    </submittedName>
</protein>
<dbReference type="AlphaFoldDB" id="A0A7C8YD02"/>
<reference evidence="2" key="2">
    <citation type="submission" date="2020-07" db="EMBL/GenBank/DDBJ databases">
        <authorList>
            <person name="Vera ALvarez R."/>
            <person name="Arias-Moreno D.M."/>
            <person name="Jimenez-Jacinto V."/>
            <person name="Jimenez-Bremont J.F."/>
            <person name="Swaminathan K."/>
            <person name="Moose S.P."/>
            <person name="Guerrero-Gonzalez M.L."/>
            <person name="Marino-Ramirez L."/>
            <person name="Landsman D."/>
            <person name="Rodriguez-Kessler M."/>
            <person name="Delgado-Sanchez P."/>
        </authorList>
    </citation>
    <scope>NUCLEOTIDE SEQUENCE</scope>
    <source>
        <tissue evidence="2">Cladode</tissue>
    </source>
</reference>
<evidence type="ECO:0000256" key="1">
    <source>
        <dbReference type="SAM" id="SignalP"/>
    </source>
</evidence>
<proteinExistence type="predicted"/>
<feature type="signal peptide" evidence="1">
    <location>
        <begin position="1"/>
        <end position="17"/>
    </location>
</feature>
<name>A0A7C8YD02_OPUST</name>
<dbReference type="EMBL" id="GISG01005903">
    <property type="protein sequence ID" value="MBA4615053.1"/>
    <property type="molecule type" value="Transcribed_RNA"/>
</dbReference>